<proteinExistence type="predicted"/>
<organism evidence="1 2">
    <name type="scientific">Clostridium intestinale DSM 6191</name>
    <dbReference type="NCBI Taxonomy" id="1121320"/>
    <lineage>
        <taxon>Bacteria</taxon>
        <taxon>Bacillati</taxon>
        <taxon>Bacillota</taxon>
        <taxon>Clostridia</taxon>
        <taxon>Eubacteriales</taxon>
        <taxon>Clostridiaceae</taxon>
        <taxon>Clostridium</taxon>
    </lineage>
</organism>
<name>A0A1M5YIY3_9CLOT</name>
<dbReference type="Proteomes" id="UP000184241">
    <property type="component" value="Unassembled WGS sequence"/>
</dbReference>
<evidence type="ECO:0000313" key="2">
    <source>
        <dbReference type="Proteomes" id="UP000184241"/>
    </source>
</evidence>
<sequence length="188" mass="22179">MDKKISSKSFFEFINLVCAREVEYFMLETNYTTKFNNNIKQIIEELKTIGKTSVEFMVLFNTKGEIALINEEIIGSYVGENLIENLKTTYKYTDIDTLIELSEKYSYEEKQTFIIKLYEDLCRILNEIYKDIKFRKEVAESYKNRYSLAHVREDMLPMSIASILILEDICAYLSFDVELTKIIPQKTK</sequence>
<evidence type="ECO:0000313" key="1">
    <source>
        <dbReference type="EMBL" id="SHI11904.1"/>
    </source>
</evidence>
<dbReference type="EMBL" id="FQXU01000006">
    <property type="protein sequence ID" value="SHI11904.1"/>
    <property type="molecule type" value="Genomic_DNA"/>
</dbReference>
<reference evidence="1 2" key="1">
    <citation type="submission" date="2016-11" db="EMBL/GenBank/DDBJ databases">
        <authorList>
            <person name="Jaros S."/>
            <person name="Januszkiewicz K."/>
            <person name="Wedrychowicz H."/>
        </authorList>
    </citation>
    <scope>NUCLEOTIDE SEQUENCE [LARGE SCALE GENOMIC DNA]</scope>
    <source>
        <strain evidence="1 2">DSM 6191</strain>
    </source>
</reference>
<gene>
    <name evidence="1" type="ORF">SAMN02745941_02040</name>
</gene>
<dbReference type="RefSeq" id="WP_073019171.1">
    <property type="nucleotide sequence ID" value="NZ_FQXU01000006.1"/>
</dbReference>
<protein>
    <submittedName>
        <fullName evidence="1">Uncharacterized protein</fullName>
    </submittedName>
</protein>
<dbReference type="AlphaFoldDB" id="A0A1M5YIY3"/>
<accession>A0A1M5YIY3</accession>